<dbReference type="InterPro" id="IPR009875">
    <property type="entry name" value="PilZ_domain"/>
</dbReference>
<dbReference type="Proteomes" id="UP000746471">
    <property type="component" value="Unassembled WGS sequence"/>
</dbReference>
<dbReference type="EMBL" id="JAHBCL010000004">
    <property type="protein sequence ID" value="MBS7525712.1"/>
    <property type="molecule type" value="Genomic_DNA"/>
</dbReference>
<dbReference type="InterPro" id="IPR009926">
    <property type="entry name" value="T3SS_YcgR_PilZN"/>
</dbReference>
<gene>
    <name evidence="4" type="ORF">KHM83_03370</name>
</gene>
<keyword evidence="1" id="KW-0472">Membrane</keyword>
<protein>
    <submittedName>
        <fullName evidence="4">PilZ domain-containing protein</fullName>
    </submittedName>
</protein>
<keyword evidence="5" id="KW-1185">Reference proteome</keyword>
<accession>A0ABS5PLE9</accession>
<feature type="domain" description="Type III secretion system flagellar brake protein YcgR PilZN" evidence="3">
    <location>
        <begin position="25"/>
        <end position="91"/>
    </location>
</feature>
<evidence type="ECO:0000256" key="1">
    <source>
        <dbReference type="SAM" id="Phobius"/>
    </source>
</evidence>
<name>A0ABS5PLE9_9FIRM</name>
<sequence>MDLSEYLLPSYSVDLSVSTLDEAQNPTILKLKTVIETGYDNGFFKIVSPMHRGRMYVLHDDELITVTFYAGEEQQRSAYELTCKVIEKTHKGGNYTVTLRATSQPKKVQRRQAFRVNVFNDYKIPFKGKQITITTKDISSTGMRALSPVQMAKDDVFEIMFDANVIDPEAYENKPDPKRRFKINCRVIDAMPQTEIRRYMLRIQFLDLSNEQSKMLIQYLYAKQAEVIAYDTSLSAQRDQLERLIEGSDDRRRGDDKIIKRYQMIGLLNVVVLFFALMFILFAQPKPLYSLDKFFNIRRAKYWNPHYFTLSMVLTLVAISFGSYGLILNGTRMKRRTDHFSTTLIVTIGIAVIMLFVSIYLLSTQNIYNVVA</sequence>
<organism evidence="4 5">
    <name type="scientific">Fusibacter paucivorans</name>
    <dbReference type="NCBI Taxonomy" id="76009"/>
    <lineage>
        <taxon>Bacteria</taxon>
        <taxon>Bacillati</taxon>
        <taxon>Bacillota</taxon>
        <taxon>Clostridia</taxon>
        <taxon>Eubacteriales</taxon>
        <taxon>Eubacteriales Family XII. Incertae Sedis</taxon>
        <taxon>Fusibacter</taxon>
    </lineage>
</organism>
<keyword evidence="1" id="KW-0812">Transmembrane</keyword>
<feature type="transmembrane region" description="Helical" evidence="1">
    <location>
        <begin position="340"/>
        <end position="362"/>
    </location>
</feature>
<reference evidence="4 5" key="1">
    <citation type="submission" date="2021-05" db="EMBL/GenBank/DDBJ databases">
        <title>Fusibacter ferrireducens sp. nov., an anaerobic, sulfur- and Fe-reducing bacterium isolated from the mangrove sediment.</title>
        <authorList>
            <person name="Qiu D."/>
        </authorList>
    </citation>
    <scope>NUCLEOTIDE SEQUENCE [LARGE SCALE GENOMIC DNA]</scope>
    <source>
        <strain evidence="4 5">DSM 12116</strain>
    </source>
</reference>
<feature type="domain" description="PilZ" evidence="2">
    <location>
        <begin position="109"/>
        <end position="221"/>
    </location>
</feature>
<evidence type="ECO:0000313" key="4">
    <source>
        <dbReference type="EMBL" id="MBS7525712.1"/>
    </source>
</evidence>
<proteinExistence type="predicted"/>
<evidence type="ECO:0000313" key="5">
    <source>
        <dbReference type="Proteomes" id="UP000746471"/>
    </source>
</evidence>
<evidence type="ECO:0000259" key="2">
    <source>
        <dbReference type="Pfam" id="PF07238"/>
    </source>
</evidence>
<comment type="caution">
    <text evidence="4">The sequence shown here is derived from an EMBL/GenBank/DDBJ whole genome shotgun (WGS) entry which is preliminary data.</text>
</comment>
<keyword evidence="1" id="KW-1133">Transmembrane helix</keyword>
<dbReference type="Gene3D" id="2.40.10.220">
    <property type="entry name" value="predicted glycosyltransferase like domains"/>
    <property type="match status" value="1"/>
</dbReference>
<feature type="transmembrane region" description="Helical" evidence="1">
    <location>
        <begin position="307"/>
        <end position="328"/>
    </location>
</feature>
<dbReference type="Pfam" id="PF12945">
    <property type="entry name" value="PilZNR"/>
    <property type="match status" value="1"/>
</dbReference>
<evidence type="ECO:0000259" key="3">
    <source>
        <dbReference type="Pfam" id="PF12945"/>
    </source>
</evidence>
<feature type="transmembrane region" description="Helical" evidence="1">
    <location>
        <begin position="262"/>
        <end position="283"/>
    </location>
</feature>
<dbReference type="RefSeq" id="WP_213235498.1">
    <property type="nucleotide sequence ID" value="NZ_JAHBCL010000004.1"/>
</dbReference>
<dbReference type="Pfam" id="PF07238">
    <property type="entry name" value="PilZ"/>
    <property type="match status" value="1"/>
</dbReference>